<dbReference type="OrthoDB" id="2426273at2759"/>
<protein>
    <submittedName>
        <fullName evidence="2">HET domain protein</fullName>
    </submittedName>
</protein>
<dbReference type="STRING" id="1081108.A0A162LFT6"/>
<keyword evidence="3" id="KW-1185">Reference proteome</keyword>
<dbReference type="Pfam" id="PF06985">
    <property type="entry name" value="HET"/>
    <property type="match status" value="1"/>
</dbReference>
<dbReference type="AlphaFoldDB" id="A0A162LFT6"/>
<organism evidence="2 3">
    <name type="scientific">Akanthomyces lecanii RCEF 1005</name>
    <dbReference type="NCBI Taxonomy" id="1081108"/>
    <lineage>
        <taxon>Eukaryota</taxon>
        <taxon>Fungi</taxon>
        <taxon>Dikarya</taxon>
        <taxon>Ascomycota</taxon>
        <taxon>Pezizomycotina</taxon>
        <taxon>Sordariomycetes</taxon>
        <taxon>Hypocreomycetidae</taxon>
        <taxon>Hypocreales</taxon>
        <taxon>Cordycipitaceae</taxon>
        <taxon>Akanthomyces</taxon>
        <taxon>Cordyceps confragosa</taxon>
    </lineage>
</organism>
<gene>
    <name evidence="2" type="ORF">LEL_09850</name>
</gene>
<evidence type="ECO:0000259" key="1">
    <source>
        <dbReference type="Pfam" id="PF06985"/>
    </source>
</evidence>
<name>A0A162LFT6_CORDF</name>
<evidence type="ECO:0000313" key="2">
    <source>
        <dbReference type="EMBL" id="OAA70034.1"/>
    </source>
</evidence>
<dbReference type="EMBL" id="AZHF01000010">
    <property type="protein sequence ID" value="OAA70034.1"/>
    <property type="molecule type" value="Genomic_DNA"/>
</dbReference>
<evidence type="ECO:0000313" key="3">
    <source>
        <dbReference type="Proteomes" id="UP000076881"/>
    </source>
</evidence>
<comment type="caution">
    <text evidence="2">The sequence shown here is derived from an EMBL/GenBank/DDBJ whole genome shotgun (WGS) entry which is preliminary data.</text>
</comment>
<sequence>MDLLCQPGDPIDSLPETPYICQVESQGQVFRTYPSQQGKADWFPTAHAELGVPPPSSHRGQINPMEDASAPSFLQTWLYFGILSEFLGLNQTNPGGALLSDEQRLAEIKTLHQEFTIVKGGRRLLTGRPILQKLELISQRVRQAPDLPARLHHLAFCLRIAAWALNSVQLEIPLPIQYSISALCEVLYSVILLMAALSKPSINLAAHSFSLGYIKPGGEIENKMLLNGWCLSDMDTLKKPQLGFHGNCTAQDCKALQTNLRSYTPRHTVDSCPCSSIGTDLAKIAATLKDSKYYPILQIKHGGSCLDDLQVDVIPYVPGMQYIALSHVWADGLGNPRVMALPRCQLRYLADITESLSRRTDHHLEDVFLFWIDTLCCPVENTLKTIALERIADVYCNAAHVLVLDWSLAQFSANTHPAELLLRTFGASRWMRRLWTLQEAALAQNLWVQYQDGVAPVAELLATLRDVGWREDIRLLRIFMDVSRESLQRLLHFRSVSVPSDEPLCIATLMRLKITPELTKSTDLDLRMKVVWQALSQAAGGISPQILLYLDKGIDVDGWRWAPQSFLSSSTAKSSFTLEEKAARFAEPYETDGGPYTGQITPLGLRVQMNGCRIRAPPHSPCCKLHPWGDLGYEWNAMFYLHDAANDKWYRVTDFERGARMPKMTKEELAGYDKQNSTCERLHTGNCVLLYGSLRDSGPTVCCLGQVVDHTMLDPDLLSKVTDPDNILFVRRNRSAVLSDNVGPDETKLLNVLLRLAKEAAAHPVTAALSRMGERQIGAGREYEDVLDDARHLFKQLVKSACDEYPDLRRTMLSVFGKALGDQIWALPALLFSHDLLMEKLPPNQVLEESDYIFLKDVAEMTMDFQKNLLDGDNEFNIPPVFVNREARGIALSWLDEEGIKVEQPRPGRYVFRCPFGCTSDTMYVPDDKWDDFNEGPMEREDVPELMDQSVNVNGEINRIAISETLFMKDDTVRWLPGLHSWLDVTDLRRDRRATRRSVRIMPQGAAGY</sequence>
<dbReference type="PANTHER" id="PTHR39596:SF3">
    <property type="entry name" value="HETEROKARYON INCOMPATIBILITY DOMAIN-CONTAINING PROTEIN"/>
    <property type="match status" value="1"/>
</dbReference>
<accession>A0A162LFT6</accession>
<feature type="domain" description="Heterokaryon incompatibility" evidence="1">
    <location>
        <begin position="322"/>
        <end position="403"/>
    </location>
</feature>
<proteinExistence type="predicted"/>
<dbReference type="Proteomes" id="UP000076881">
    <property type="component" value="Unassembled WGS sequence"/>
</dbReference>
<dbReference type="InterPro" id="IPR010730">
    <property type="entry name" value="HET"/>
</dbReference>
<reference evidence="2 3" key="1">
    <citation type="journal article" date="2016" name="Genome Biol. Evol.">
        <title>Divergent and convergent evolution of fungal pathogenicity.</title>
        <authorList>
            <person name="Shang Y."/>
            <person name="Xiao G."/>
            <person name="Zheng P."/>
            <person name="Cen K."/>
            <person name="Zhan S."/>
            <person name="Wang C."/>
        </authorList>
    </citation>
    <scope>NUCLEOTIDE SEQUENCE [LARGE SCALE GENOMIC DNA]</scope>
    <source>
        <strain evidence="2 3">RCEF 1005</strain>
    </source>
</reference>
<dbReference type="PANTHER" id="PTHR39596">
    <property type="match status" value="1"/>
</dbReference>